<evidence type="ECO:0000256" key="2">
    <source>
        <dbReference type="ARBA" id="ARBA00023002"/>
    </source>
</evidence>
<protein>
    <submittedName>
        <fullName evidence="4">Gfo/Idh/MocA family oxidoreductase</fullName>
    </submittedName>
</protein>
<dbReference type="OrthoDB" id="3251785at2"/>
<sequence>MGAPIRLAVLGLGAVAQVVHLPLIARRPELFTVSAVADFSEEVTDVVGRRFGVAEKRRFRTLDELLDAGDVDALMILSRGSHAKAVLAAFERRLPVFCEKPLAFTTGEVDELVAAEPDLGHPALLLAYMKQYDPAVVEAARLLEEIDDVRSIEATVLHPTGASQLAFGHVAGPSGPLPDWALEEIASEDRRLWTAAVGDAEDGLWRAYRGSLVSSLAHDLSIMRSFGAPPATVDHADIWRQSSKFAVRDVGRDRGSFGQHPPSISATGTLAAGGRYTLAWHYLPDFPAYRETVRVVHGRGTVELVFPSPYLLHAPTELTVTTLDGDAERRVVRRSITEAFETQLEAFHAMVRDGVTPRSGLADGRQDILDCQRIVAAYAARTGVELGGEVGAVAAALTGAVTAS</sequence>
<evidence type="ECO:0000256" key="1">
    <source>
        <dbReference type="ARBA" id="ARBA00010928"/>
    </source>
</evidence>
<keyword evidence="5" id="KW-1185">Reference proteome</keyword>
<dbReference type="RefSeq" id="WP_119663039.1">
    <property type="nucleotide sequence ID" value="NZ_QUAL01000420.1"/>
</dbReference>
<dbReference type="InterPro" id="IPR036291">
    <property type="entry name" value="NAD(P)-bd_dom_sf"/>
</dbReference>
<feature type="domain" description="Gfo/Idh/MocA-like oxidoreductase N-terminal" evidence="3">
    <location>
        <begin position="5"/>
        <end position="118"/>
    </location>
</feature>
<dbReference type="Pfam" id="PF01408">
    <property type="entry name" value="GFO_IDH_MocA"/>
    <property type="match status" value="1"/>
</dbReference>
<gene>
    <name evidence="4" type="ORF">DY240_28520</name>
</gene>
<dbReference type="InterPro" id="IPR051317">
    <property type="entry name" value="Gfo/Idh/MocA_oxidoreduct"/>
</dbReference>
<evidence type="ECO:0000313" key="5">
    <source>
        <dbReference type="Proteomes" id="UP000284057"/>
    </source>
</evidence>
<comment type="caution">
    <text evidence="4">The sequence shown here is derived from an EMBL/GenBank/DDBJ whole genome shotgun (WGS) entry which is preliminary data.</text>
</comment>
<dbReference type="SUPFAM" id="SSF51735">
    <property type="entry name" value="NAD(P)-binding Rossmann-fold domains"/>
    <property type="match status" value="1"/>
</dbReference>
<name>A0A418KH88_9ACTN</name>
<evidence type="ECO:0000259" key="3">
    <source>
        <dbReference type="Pfam" id="PF01408"/>
    </source>
</evidence>
<dbReference type="InterPro" id="IPR000683">
    <property type="entry name" value="Gfo/Idh/MocA-like_OxRdtase_N"/>
</dbReference>
<dbReference type="GO" id="GO:0000166">
    <property type="term" value="F:nucleotide binding"/>
    <property type="evidence" value="ECO:0007669"/>
    <property type="project" value="InterPro"/>
</dbReference>
<proteinExistence type="inferred from homology"/>
<keyword evidence="2" id="KW-0560">Oxidoreductase</keyword>
<dbReference type="PANTHER" id="PTHR43708">
    <property type="entry name" value="CONSERVED EXPRESSED OXIDOREDUCTASE (EUROFUNG)"/>
    <property type="match status" value="1"/>
</dbReference>
<dbReference type="Proteomes" id="UP000284057">
    <property type="component" value="Unassembled WGS sequence"/>
</dbReference>
<dbReference type="Gene3D" id="3.30.360.10">
    <property type="entry name" value="Dihydrodipicolinate Reductase, domain 2"/>
    <property type="match status" value="1"/>
</dbReference>
<organism evidence="4 5">
    <name type="scientific">Jiangella rhizosphaerae</name>
    <dbReference type="NCBI Taxonomy" id="2293569"/>
    <lineage>
        <taxon>Bacteria</taxon>
        <taxon>Bacillati</taxon>
        <taxon>Actinomycetota</taxon>
        <taxon>Actinomycetes</taxon>
        <taxon>Jiangellales</taxon>
        <taxon>Jiangellaceae</taxon>
        <taxon>Jiangella</taxon>
    </lineage>
</organism>
<evidence type="ECO:0000313" key="4">
    <source>
        <dbReference type="EMBL" id="RIQ11547.1"/>
    </source>
</evidence>
<accession>A0A418KH88</accession>
<comment type="similarity">
    <text evidence="1">Belongs to the Gfo/Idh/MocA family.</text>
</comment>
<reference evidence="4 5" key="1">
    <citation type="submission" date="2018-09" db="EMBL/GenBank/DDBJ databases">
        <title>Isolation, diversity and antifungal activity of actinobacteria from wheat.</title>
        <authorList>
            <person name="Han C."/>
        </authorList>
    </citation>
    <scope>NUCLEOTIDE SEQUENCE [LARGE SCALE GENOMIC DNA]</scope>
    <source>
        <strain evidence="4 5">NEAU-YY265</strain>
    </source>
</reference>
<dbReference type="PANTHER" id="PTHR43708:SF5">
    <property type="entry name" value="CONSERVED EXPRESSED OXIDOREDUCTASE (EUROFUNG)-RELATED"/>
    <property type="match status" value="1"/>
</dbReference>
<dbReference type="EMBL" id="QUAL01000420">
    <property type="protein sequence ID" value="RIQ11547.1"/>
    <property type="molecule type" value="Genomic_DNA"/>
</dbReference>
<dbReference type="GO" id="GO:0016491">
    <property type="term" value="F:oxidoreductase activity"/>
    <property type="evidence" value="ECO:0007669"/>
    <property type="project" value="UniProtKB-KW"/>
</dbReference>
<dbReference type="Gene3D" id="3.40.50.720">
    <property type="entry name" value="NAD(P)-binding Rossmann-like Domain"/>
    <property type="match status" value="1"/>
</dbReference>
<dbReference type="AlphaFoldDB" id="A0A418KH88"/>